<sequence>MHTAITWIGRALVSSTYCKIDRSEHGERNNSFTLDEFRPSLGLIVSGALTLEGQFSAKLPSSLVTLTPDGPRPMAALLPAPTQPPPIVANVGNDKMVAGMAT</sequence>
<comment type="caution">
    <text evidence="1">The sequence shown here is derived from an EMBL/GenBank/DDBJ whole genome shotgun (WGS) entry which is preliminary data.</text>
</comment>
<dbReference type="EMBL" id="CBMI010002215">
    <property type="protein sequence ID" value="CEG04856.1"/>
    <property type="molecule type" value="Genomic_DNA"/>
</dbReference>
<name>A0A090N5N8_9HYPO</name>
<protein>
    <submittedName>
        <fullName evidence="1">WGS project CBMI000000000 data, contig CS3069_c002217</fullName>
    </submittedName>
</protein>
<proteinExistence type="predicted"/>
<evidence type="ECO:0000313" key="1">
    <source>
        <dbReference type="EMBL" id="CEG04856.1"/>
    </source>
</evidence>
<dbReference type="AlphaFoldDB" id="A0A090N5N8"/>
<gene>
    <name evidence="1" type="ORF">BN850_0078440</name>
</gene>
<organism evidence="1">
    <name type="scientific">Fusarium clavum</name>
    <dbReference type="NCBI Taxonomy" id="2594811"/>
    <lineage>
        <taxon>Eukaryota</taxon>
        <taxon>Fungi</taxon>
        <taxon>Dikarya</taxon>
        <taxon>Ascomycota</taxon>
        <taxon>Pezizomycotina</taxon>
        <taxon>Sordariomycetes</taxon>
        <taxon>Hypocreomycetidae</taxon>
        <taxon>Hypocreales</taxon>
        <taxon>Nectriaceae</taxon>
        <taxon>Fusarium</taxon>
        <taxon>Fusarium incarnatum-equiseti species complex</taxon>
    </lineage>
</organism>
<reference evidence="1" key="1">
    <citation type="submission" date="2013-05" db="EMBL/GenBank/DDBJ databases">
        <title>Draft genome sequences of six wheat associated Fusarium spp. isolates.</title>
        <authorList>
            <person name="Moolhuijzen P.M."/>
            <person name="Manners J.M."/>
            <person name="Wilcox S."/>
            <person name="Bellgard M.I."/>
            <person name="Gardiner D.M."/>
        </authorList>
    </citation>
    <scope>NUCLEOTIDE SEQUENCE</scope>
    <source>
        <strain evidence="1">CS3069</strain>
    </source>
</reference>
<accession>A0A090N5N8</accession>